<dbReference type="InterPro" id="IPR041232">
    <property type="entry name" value="NPL"/>
</dbReference>
<evidence type="ECO:0000256" key="2">
    <source>
        <dbReference type="PROSITE-ProRule" id="PRU00042"/>
    </source>
</evidence>
<evidence type="ECO:0000313" key="6">
    <source>
        <dbReference type="Proteomes" id="UP001237642"/>
    </source>
</evidence>
<evidence type="ECO:0000256" key="3">
    <source>
        <dbReference type="SAM" id="MobiDB-lite"/>
    </source>
</evidence>
<dbReference type="AlphaFoldDB" id="A0AAD8I1N3"/>
<dbReference type="GO" id="GO:0008270">
    <property type="term" value="F:zinc ion binding"/>
    <property type="evidence" value="ECO:0007669"/>
    <property type="project" value="UniProtKB-KW"/>
</dbReference>
<proteinExistence type="inferred from homology"/>
<keyword evidence="6" id="KW-1185">Reference proteome</keyword>
<feature type="compositionally biased region" description="Basic and acidic residues" evidence="3">
    <location>
        <begin position="188"/>
        <end position="204"/>
    </location>
</feature>
<keyword evidence="2" id="KW-0479">Metal-binding</keyword>
<comment type="similarity">
    <text evidence="1">Belongs to the histone deacetylase HD2 family.</text>
</comment>
<reference evidence="5" key="1">
    <citation type="submission" date="2023-02" db="EMBL/GenBank/DDBJ databases">
        <title>Genome of toxic invasive species Heracleum sosnowskyi carries increased number of genes despite the absence of recent whole-genome duplications.</title>
        <authorList>
            <person name="Schelkunov M."/>
            <person name="Shtratnikova V."/>
            <person name="Makarenko M."/>
            <person name="Klepikova A."/>
            <person name="Omelchenko D."/>
            <person name="Novikova G."/>
            <person name="Obukhova E."/>
            <person name="Bogdanov V."/>
            <person name="Penin A."/>
            <person name="Logacheva M."/>
        </authorList>
    </citation>
    <scope>NUCLEOTIDE SEQUENCE</scope>
    <source>
        <strain evidence="5">Hsosn_3</strain>
        <tissue evidence="5">Leaf</tissue>
    </source>
</reference>
<accession>A0AAD8I1N3</accession>
<dbReference type="EMBL" id="JAUIZM010000007">
    <property type="protein sequence ID" value="KAK1376422.1"/>
    <property type="molecule type" value="Genomic_DNA"/>
</dbReference>
<feature type="region of interest" description="Disordered" evidence="3">
    <location>
        <begin position="175"/>
        <end position="210"/>
    </location>
</feature>
<comment type="caution">
    <text evidence="5">The sequence shown here is derived from an EMBL/GenBank/DDBJ whole genome shotgun (WGS) entry which is preliminary data.</text>
</comment>
<evidence type="ECO:0000256" key="1">
    <source>
        <dbReference type="ARBA" id="ARBA00006673"/>
    </source>
</evidence>
<evidence type="ECO:0000259" key="4">
    <source>
        <dbReference type="PROSITE" id="PS50157"/>
    </source>
</evidence>
<dbReference type="PROSITE" id="PS00028">
    <property type="entry name" value="ZINC_FINGER_C2H2_1"/>
    <property type="match status" value="1"/>
</dbReference>
<feature type="domain" description="C2H2-type" evidence="4">
    <location>
        <begin position="220"/>
        <end position="244"/>
    </location>
</feature>
<name>A0AAD8I1N3_9APIA</name>
<organism evidence="5 6">
    <name type="scientific">Heracleum sosnowskyi</name>
    <dbReference type="NCBI Taxonomy" id="360622"/>
    <lineage>
        <taxon>Eukaryota</taxon>
        <taxon>Viridiplantae</taxon>
        <taxon>Streptophyta</taxon>
        <taxon>Embryophyta</taxon>
        <taxon>Tracheophyta</taxon>
        <taxon>Spermatophyta</taxon>
        <taxon>Magnoliopsida</taxon>
        <taxon>eudicotyledons</taxon>
        <taxon>Gunneridae</taxon>
        <taxon>Pentapetalae</taxon>
        <taxon>asterids</taxon>
        <taxon>campanulids</taxon>
        <taxon>Apiales</taxon>
        <taxon>Apiaceae</taxon>
        <taxon>Apioideae</taxon>
        <taxon>apioid superclade</taxon>
        <taxon>Tordylieae</taxon>
        <taxon>Tordyliinae</taxon>
        <taxon>Heracleum</taxon>
    </lineage>
</organism>
<protein>
    <recommendedName>
        <fullName evidence="4">C2H2-type domain-containing protein</fullName>
    </recommendedName>
</protein>
<sequence>MDYWVAEVKVGELFKVDIPVGKVLQLSHACLGEAQKGHSHIHLYVYNRNSKNVLGSLNPKSLRNLSFNLSFSKSFKLSHSSKEGAVYFHGVLIAGNVQTYSPDSSENAGEGVTNKVVIYASTSWFLLLLSNTDCLVFIGCKYLLIGSVDYFVKNEISKKRVLESPWETTGHVKKPKVATPQNAGGMENDIRVDAPRPSKQDGKTHANGLNQRISMSRGSYPCKQCTRTFKSNISVELHTKAKHA</sequence>
<dbReference type="Proteomes" id="UP001237642">
    <property type="component" value="Unassembled WGS sequence"/>
</dbReference>
<keyword evidence="2" id="KW-0863">Zinc-finger</keyword>
<evidence type="ECO:0000313" key="5">
    <source>
        <dbReference type="EMBL" id="KAK1376422.1"/>
    </source>
</evidence>
<gene>
    <name evidence="5" type="ORF">POM88_032615</name>
</gene>
<keyword evidence="2" id="KW-0862">Zinc</keyword>
<dbReference type="PROSITE" id="PS50157">
    <property type="entry name" value="ZINC_FINGER_C2H2_2"/>
    <property type="match status" value="1"/>
</dbReference>
<dbReference type="Pfam" id="PF17800">
    <property type="entry name" value="NPL"/>
    <property type="match status" value="1"/>
</dbReference>
<dbReference type="InterPro" id="IPR013087">
    <property type="entry name" value="Znf_C2H2_type"/>
</dbReference>
<reference evidence="5" key="2">
    <citation type="submission" date="2023-05" db="EMBL/GenBank/DDBJ databases">
        <authorList>
            <person name="Schelkunov M.I."/>
        </authorList>
    </citation>
    <scope>NUCLEOTIDE SEQUENCE</scope>
    <source>
        <strain evidence="5">Hsosn_3</strain>
        <tissue evidence="5">Leaf</tissue>
    </source>
</reference>